<evidence type="ECO:0008006" key="6">
    <source>
        <dbReference type="Google" id="ProtNLM"/>
    </source>
</evidence>
<organism evidence="2 4">
    <name type="scientific">Mycolicibacterium conceptionense</name>
    <dbReference type="NCBI Taxonomy" id="451644"/>
    <lineage>
        <taxon>Bacteria</taxon>
        <taxon>Bacillati</taxon>
        <taxon>Actinomycetota</taxon>
        <taxon>Actinomycetes</taxon>
        <taxon>Mycobacteriales</taxon>
        <taxon>Mycobacteriaceae</taxon>
        <taxon>Mycolicibacterium</taxon>
    </lineage>
</organism>
<dbReference type="GO" id="GO:0006310">
    <property type="term" value="P:DNA recombination"/>
    <property type="evidence" value="ECO:0007669"/>
    <property type="project" value="UniProtKB-KW"/>
</dbReference>
<dbReference type="AlphaFoldDB" id="A0A0J8WU12"/>
<evidence type="ECO:0000313" key="3">
    <source>
        <dbReference type="EMBL" id="OBF26607.1"/>
    </source>
</evidence>
<reference evidence="3 5" key="2">
    <citation type="submission" date="2016-06" db="EMBL/GenBank/DDBJ databases">
        <authorList>
            <person name="Kjaerup R.B."/>
            <person name="Dalgaard T.S."/>
            <person name="Juul-Madsen H.R."/>
        </authorList>
    </citation>
    <scope>NUCLEOTIDE SEQUENCE [LARGE SCALE GENOMIC DNA]</scope>
    <source>
        <strain evidence="3 5">ACS1953</strain>
    </source>
</reference>
<dbReference type="Proteomes" id="UP000093779">
    <property type="component" value="Unassembled WGS sequence"/>
</dbReference>
<evidence type="ECO:0000313" key="2">
    <source>
        <dbReference type="EMBL" id="KMV16494.1"/>
    </source>
</evidence>
<proteinExistence type="predicted"/>
<reference evidence="2 4" key="1">
    <citation type="submission" date="2015-06" db="EMBL/GenBank/DDBJ databases">
        <title>Genome sequence of Mycobacterium conceptionense strain MLE.</title>
        <authorList>
            <person name="Greninger A.L."/>
            <person name="Cunningham G."/>
            <person name="Chiu C.Y."/>
            <person name="Miller S."/>
        </authorList>
    </citation>
    <scope>NUCLEOTIDE SEQUENCE [LARGE SCALE GENOMIC DNA]</scope>
    <source>
        <strain evidence="2 4">MLE</strain>
    </source>
</reference>
<dbReference type="SUPFAM" id="SSF56349">
    <property type="entry name" value="DNA breaking-rejoining enzymes"/>
    <property type="match status" value="1"/>
</dbReference>
<keyword evidence="1" id="KW-0233">DNA recombination</keyword>
<evidence type="ECO:0000313" key="5">
    <source>
        <dbReference type="Proteomes" id="UP000093779"/>
    </source>
</evidence>
<dbReference type="InterPro" id="IPR013762">
    <property type="entry name" value="Integrase-like_cat_sf"/>
</dbReference>
<accession>A0A0J8WU12</accession>
<dbReference type="Gene3D" id="1.10.443.10">
    <property type="entry name" value="Intergrase catalytic core"/>
    <property type="match status" value="1"/>
</dbReference>
<sequence length="768" mass="85787">MLRIGRFCAPCQHWCKITAQTGPCVRCGHLAAINRNELCRLCLLTIRTIDKTWLATRENRCCTQQFLLLDNLPLPIARALDREPSTPHTFPSRNPWWVSAALGAVIADDPSICPPLPPDQLLLVQPRREFTEELASRIADRTRRQFPEIDAAVEDYASASRSRPWCTNLRRLTGLILAAAHADGLMHVPAHWLQPLPLGSSIGAVLQRLSLLSVDATVTGAYPTSPPRRARPRPVQRQAVSCRDCESWGMTPLCEACDEWAKTHPLGQCGRCRRHDIAVGEHQGTLVCRSCLVIARYGPYGDGATWAAGRDPGITQLTLGGKLAPRLHTRAGWLGYRPGNWKSNDLKRARAQAVTEESAHLVRAGQLMLFSAQRDWTPVAHRSSLPALTPAAQYVIDDIDRMAREYTWNPESLSAVKRTLRILLSWLGAESPILEDDVRALQQDYPAATTARVLLILAEHHLLVRSADAEKTANQRWVETQIDALGDSAFTAELRTWIRVMRGEGRRRRHPRSWEVIHNYLQAVLPTLRSWNQDLASLREATPGHVQAALQGLNGTSAQGVRTGLRSIFVALRQQRVVFRDPTRAVRLGSVVTLPTALHDDQLRGLIERGRSPLEQAILALVAIHAVHVRDLRSLALDDIDFARSTITIVRPPSSTRVVHLDALTARLLADWLRERNRRWPATDNERVFITANGAFSIQRPPVSTSMINAIFRRLDLTPRQVRIDRILYEAGVTADPVHLMQVFGISVATAVRYVHAAHPERSGPPKR</sequence>
<evidence type="ECO:0000256" key="1">
    <source>
        <dbReference type="ARBA" id="ARBA00023172"/>
    </source>
</evidence>
<dbReference type="PATRIC" id="fig|451644.5.peg.4138"/>
<gene>
    <name evidence="3" type="ORF">A5726_05400</name>
    <name evidence="2" type="ORF">ACT17_20000</name>
</gene>
<name>A0A0J8WU12_9MYCO</name>
<comment type="caution">
    <text evidence="2">The sequence shown here is derived from an EMBL/GenBank/DDBJ whole genome shotgun (WGS) entry which is preliminary data.</text>
</comment>
<dbReference type="GO" id="GO:0003677">
    <property type="term" value="F:DNA binding"/>
    <property type="evidence" value="ECO:0007669"/>
    <property type="project" value="InterPro"/>
</dbReference>
<protein>
    <recommendedName>
        <fullName evidence="6">Site-specific recombinase XerD</fullName>
    </recommendedName>
</protein>
<dbReference type="EMBL" id="LZHX01000019">
    <property type="protein sequence ID" value="OBF26607.1"/>
    <property type="molecule type" value="Genomic_DNA"/>
</dbReference>
<evidence type="ECO:0000313" key="4">
    <source>
        <dbReference type="Proteomes" id="UP000037594"/>
    </source>
</evidence>
<dbReference type="CDD" id="cd00397">
    <property type="entry name" value="DNA_BRE_C"/>
    <property type="match status" value="1"/>
</dbReference>
<dbReference type="GO" id="GO:0015074">
    <property type="term" value="P:DNA integration"/>
    <property type="evidence" value="ECO:0007669"/>
    <property type="project" value="InterPro"/>
</dbReference>
<dbReference type="InterPro" id="IPR011010">
    <property type="entry name" value="DNA_brk_join_enz"/>
</dbReference>
<dbReference type="Proteomes" id="UP000037594">
    <property type="component" value="Unassembled WGS sequence"/>
</dbReference>
<dbReference type="EMBL" id="LFOD01000020">
    <property type="protein sequence ID" value="KMV16494.1"/>
    <property type="molecule type" value="Genomic_DNA"/>
</dbReference>